<feature type="compositionally biased region" description="Gly residues" evidence="1">
    <location>
        <begin position="38"/>
        <end position="48"/>
    </location>
</feature>
<evidence type="ECO:0000313" key="3">
    <source>
        <dbReference type="EMBL" id="CAB4882738.1"/>
    </source>
</evidence>
<dbReference type="InterPro" id="IPR036249">
    <property type="entry name" value="Thioredoxin-like_sf"/>
</dbReference>
<proteinExistence type="predicted"/>
<accession>A0A6J7EM14</accession>
<dbReference type="AlphaFoldDB" id="A0A6J7EM14"/>
<dbReference type="PROSITE" id="PS51352">
    <property type="entry name" value="THIOREDOXIN_2"/>
    <property type="match status" value="1"/>
</dbReference>
<dbReference type="InterPro" id="IPR006311">
    <property type="entry name" value="TAT_signal"/>
</dbReference>
<dbReference type="EMBL" id="CAFBLP010000041">
    <property type="protein sequence ID" value="CAB4882738.1"/>
    <property type="molecule type" value="Genomic_DNA"/>
</dbReference>
<feature type="domain" description="Thioredoxin" evidence="2">
    <location>
        <begin position="162"/>
        <end position="306"/>
    </location>
</feature>
<evidence type="ECO:0000256" key="1">
    <source>
        <dbReference type="SAM" id="MobiDB-lite"/>
    </source>
</evidence>
<name>A0A6J7EM14_9ZZZZ</name>
<gene>
    <name evidence="3" type="ORF">UFOPK3376_01710</name>
</gene>
<dbReference type="PROSITE" id="PS51257">
    <property type="entry name" value="PROKAR_LIPOPROTEIN"/>
    <property type="match status" value="1"/>
</dbReference>
<organism evidence="3">
    <name type="scientific">freshwater metagenome</name>
    <dbReference type="NCBI Taxonomy" id="449393"/>
    <lineage>
        <taxon>unclassified sequences</taxon>
        <taxon>metagenomes</taxon>
        <taxon>ecological metagenomes</taxon>
    </lineage>
</organism>
<dbReference type="InterPro" id="IPR013766">
    <property type="entry name" value="Thioredoxin_domain"/>
</dbReference>
<dbReference type="PROSITE" id="PS51318">
    <property type="entry name" value="TAT"/>
    <property type="match status" value="1"/>
</dbReference>
<dbReference type="SUPFAM" id="SSF52833">
    <property type="entry name" value="Thioredoxin-like"/>
    <property type="match status" value="1"/>
</dbReference>
<feature type="compositionally biased region" description="Low complexity" evidence="1">
    <location>
        <begin position="24"/>
        <end position="37"/>
    </location>
</feature>
<sequence>MQPIDRRTFLVTSATLMLAACSNSSTGSPSSGPTTAASGGGGGGGGTPGQIRTSADGYVVAQRFNQEVLVPGLVRLPISLADNQAILSDGPAVLNGKVISIDTGKTVIPATSARRRKVTEALSYWDFHVQLDTVGNYALIIDGGRPEGGAIQINDPTTVKVPSVGQPLPPFDTPTTNDHRGVNPICTRLTGGPCPFHDITLTEALHTGKPVAYMVGTPAHCQFGTCAPGLEALIASGKRLGDRIVIVHADVFTDDTATVASPAVDAYNLTYEPAIWLADATGVIRYRLDAAWDATELDETLDALLQ</sequence>
<protein>
    <submittedName>
        <fullName evidence="3">Unannotated protein</fullName>
    </submittedName>
</protein>
<evidence type="ECO:0000259" key="2">
    <source>
        <dbReference type="PROSITE" id="PS51352"/>
    </source>
</evidence>
<reference evidence="3" key="1">
    <citation type="submission" date="2020-05" db="EMBL/GenBank/DDBJ databases">
        <authorList>
            <person name="Chiriac C."/>
            <person name="Salcher M."/>
            <person name="Ghai R."/>
            <person name="Kavagutti S V."/>
        </authorList>
    </citation>
    <scope>NUCLEOTIDE SEQUENCE</scope>
</reference>
<feature type="region of interest" description="Disordered" evidence="1">
    <location>
        <begin position="22"/>
        <end position="50"/>
    </location>
</feature>